<dbReference type="Proteomes" id="UP000708208">
    <property type="component" value="Unassembled WGS sequence"/>
</dbReference>
<name>A0A8J2KM43_9HEXA</name>
<comment type="caution">
    <text evidence="1">The sequence shown here is derived from an EMBL/GenBank/DDBJ whole genome shotgun (WGS) entry which is preliminary data.</text>
</comment>
<reference evidence="1" key="1">
    <citation type="submission" date="2021-06" db="EMBL/GenBank/DDBJ databases">
        <authorList>
            <person name="Hodson N. C."/>
            <person name="Mongue J. A."/>
            <person name="Jaron S. K."/>
        </authorList>
    </citation>
    <scope>NUCLEOTIDE SEQUENCE</scope>
</reference>
<dbReference type="EMBL" id="CAJVCH010479404">
    <property type="protein sequence ID" value="CAG7820471.1"/>
    <property type="molecule type" value="Genomic_DNA"/>
</dbReference>
<gene>
    <name evidence="1" type="ORF">AFUS01_LOCUS30861</name>
</gene>
<protein>
    <submittedName>
        <fullName evidence="1">Uncharacterized protein</fullName>
    </submittedName>
</protein>
<proteinExistence type="predicted"/>
<evidence type="ECO:0000313" key="1">
    <source>
        <dbReference type="EMBL" id="CAG7820471.1"/>
    </source>
</evidence>
<accession>A0A8J2KM43</accession>
<keyword evidence="2" id="KW-1185">Reference proteome</keyword>
<dbReference type="AlphaFoldDB" id="A0A8J2KM43"/>
<evidence type="ECO:0000313" key="2">
    <source>
        <dbReference type="Proteomes" id="UP000708208"/>
    </source>
</evidence>
<sequence>MSQRPVLNLSGVRPYAVILRFLKCLQVPDHRQFQNQIIVPKGSALIKCQNGSQRCRCCEADQAYDGFHRTRSQRKGRRNRC</sequence>
<organism evidence="1 2">
    <name type="scientific">Allacma fusca</name>
    <dbReference type="NCBI Taxonomy" id="39272"/>
    <lineage>
        <taxon>Eukaryota</taxon>
        <taxon>Metazoa</taxon>
        <taxon>Ecdysozoa</taxon>
        <taxon>Arthropoda</taxon>
        <taxon>Hexapoda</taxon>
        <taxon>Collembola</taxon>
        <taxon>Symphypleona</taxon>
        <taxon>Sminthuridae</taxon>
        <taxon>Allacma</taxon>
    </lineage>
</organism>